<protein>
    <submittedName>
        <fullName evidence="2">Uncharacterized protein</fullName>
    </submittedName>
</protein>
<dbReference type="Proteomes" id="UP001148838">
    <property type="component" value="Unassembled WGS sequence"/>
</dbReference>
<organism evidence="2 3">
    <name type="scientific">Periplaneta americana</name>
    <name type="common">American cockroach</name>
    <name type="synonym">Blatta americana</name>
    <dbReference type="NCBI Taxonomy" id="6978"/>
    <lineage>
        <taxon>Eukaryota</taxon>
        <taxon>Metazoa</taxon>
        <taxon>Ecdysozoa</taxon>
        <taxon>Arthropoda</taxon>
        <taxon>Hexapoda</taxon>
        <taxon>Insecta</taxon>
        <taxon>Pterygota</taxon>
        <taxon>Neoptera</taxon>
        <taxon>Polyneoptera</taxon>
        <taxon>Dictyoptera</taxon>
        <taxon>Blattodea</taxon>
        <taxon>Blattoidea</taxon>
        <taxon>Blattidae</taxon>
        <taxon>Blattinae</taxon>
        <taxon>Periplaneta</taxon>
    </lineage>
</organism>
<proteinExistence type="predicted"/>
<evidence type="ECO:0000256" key="1">
    <source>
        <dbReference type="SAM" id="MobiDB-lite"/>
    </source>
</evidence>
<evidence type="ECO:0000313" key="3">
    <source>
        <dbReference type="Proteomes" id="UP001148838"/>
    </source>
</evidence>
<name>A0ABQ8SPR7_PERAM</name>
<dbReference type="EMBL" id="JAJSOF020000023">
    <property type="protein sequence ID" value="KAJ4436167.1"/>
    <property type="molecule type" value="Genomic_DNA"/>
</dbReference>
<accession>A0ABQ8SPR7</accession>
<reference evidence="2 3" key="1">
    <citation type="journal article" date="2022" name="Allergy">
        <title>Genome assembly and annotation of Periplaneta americana reveal a comprehensive cockroach allergen profile.</title>
        <authorList>
            <person name="Wang L."/>
            <person name="Xiong Q."/>
            <person name="Saelim N."/>
            <person name="Wang L."/>
            <person name="Nong W."/>
            <person name="Wan A.T."/>
            <person name="Shi M."/>
            <person name="Liu X."/>
            <person name="Cao Q."/>
            <person name="Hui J.H.L."/>
            <person name="Sookrung N."/>
            <person name="Leung T.F."/>
            <person name="Tungtrongchitr A."/>
            <person name="Tsui S.K.W."/>
        </authorList>
    </citation>
    <scope>NUCLEOTIDE SEQUENCE [LARGE SCALE GENOMIC DNA]</scope>
    <source>
        <strain evidence="2">PWHHKU_190912</strain>
    </source>
</reference>
<gene>
    <name evidence="2" type="ORF">ANN_18797</name>
</gene>
<comment type="caution">
    <text evidence="2">The sequence shown here is derived from an EMBL/GenBank/DDBJ whole genome shotgun (WGS) entry which is preliminary data.</text>
</comment>
<keyword evidence="3" id="KW-1185">Reference proteome</keyword>
<evidence type="ECO:0000313" key="2">
    <source>
        <dbReference type="EMBL" id="KAJ4436167.1"/>
    </source>
</evidence>
<feature type="region of interest" description="Disordered" evidence="1">
    <location>
        <begin position="195"/>
        <end position="227"/>
    </location>
</feature>
<sequence length="371" mass="41267">MACSITGLKLPGLLLSGASERHCVWARSVENHWSKLYKHNGHSDGVAPPTHMLSVLLKVVELSKTTRPEVMSVCKNGSIASLSAQEVLLQGFSSEGFVLMVEISVKSVQDVISPDVIRTHPGSSVTPKHESKYLNERISNLSAEQSNGITVFRISTMTSLVLHWCRSGPISLEKWWQYPSAAIRKLANVTTHGRGETGVHFPTRRSPSTLAYGGPEVSKSTPTRSMDWSGKDADSTFCTWPPSLPNSHCRSQRREGILKHVESTEPQCGVAVSSSLLPFPRDRQKTDNTASYRSRSHFLATEITRPNPLHYCVWGWLKSDVYKCKMETREELLARNLHSCTQVKECPNQLRSATQQLSPRAAKCIEVEVDF</sequence>